<keyword evidence="1" id="KW-0472">Membrane</keyword>
<proteinExistence type="predicted"/>
<sequence length="160" mass="17677">MPYGAIEPAEAGPLVDGEDALDKQRARLWDQGLTGLTKVGVDLSKLIDSIHDLEEVELDRKAMDDGTVQDSRREYWADHLYAYSVCVIVAVVLIVMLQLVNAYSRVSGRWSRAFEFAIALLLCIFKILSFNASNEFHKIAANRVTVPPVAPTNGIMLGTV</sequence>
<reference evidence="3" key="1">
    <citation type="submission" date="2017-01" db="EMBL/GenBank/DDBJ databases">
        <title>Comparative genomics of anhydrobiosis in the tardigrade Hypsibius dujardini.</title>
        <authorList>
            <person name="Yoshida Y."/>
            <person name="Koutsovoulos G."/>
            <person name="Laetsch D."/>
            <person name="Stevens L."/>
            <person name="Kumar S."/>
            <person name="Horikawa D."/>
            <person name="Ishino K."/>
            <person name="Komine S."/>
            <person name="Tomita M."/>
            <person name="Blaxter M."/>
            <person name="Arakawa K."/>
        </authorList>
    </citation>
    <scope>NUCLEOTIDE SEQUENCE [LARGE SCALE GENOMIC DNA]</scope>
    <source>
        <strain evidence="3">Z151</strain>
    </source>
</reference>
<keyword evidence="3" id="KW-1185">Reference proteome</keyword>
<feature type="transmembrane region" description="Helical" evidence="1">
    <location>
        <begin position="80"/>
        <end position="104"/>
    </location>
</feature>
<evidence type="ECO:0000256" key="1">
    <source>
        <dbReference type="SAM" id="Phobius"/>
    </source>
</evidence>
<keyword evidence="1" id="KW-1133">Transmembrane helix</keyword>
<protein>
    <submittedName>
        <fullName evidence="2">Uncharacterized protein</fullName>
    </submittedName>
</protein>
<dbReference type="EMBL" id="MTYJ01000034">
    <property type="protein sequence ID" value="OQV19978.1"/>
    <property type="molecule type" value="Genomic_DNA"/>
</dbReference>
<accession>A0A1W0WXQ3</accession>
<name>A0A1W0WXQ3_HYPEX</name>
<evidence type="ECO:0000313" key="3">
    <source>
        <dbReference type="Proteomes" id="UP000192578"/>
    </source>
</evidence>
<organism evidence="2 3">
    <name type="scientific">Hypsibius exemplaris</name>
    <name type="common">Freshwater tardigrade</name>
    <dbReference type="NCBI Taxonomy" id="2072580"/>
    <lineage>
        <taxon>Eukaryota</taxon>
        <taxon>Metazoa</taxon>
        <taxon>Ecdysozoa</taxon>
        <taxon>Tardigrada</taxon>
        <taxon>Eutardigrada</taxon>
        <taxon>Parachela</taxon>
        <taxon>Hypsibioidea</taxon>
        <taxon>Hypsibiidae</taxon>
        <taxon>Hypsibius</taxon>
    </lineage>
</organism>
<keyword evidence="1" id="KW-0812">Transmembrane</keyword>
<gene>
    <name evidence="2" type="ORF">BV898_05982</name>
</gene>
<evidence type="ECO:0000313" key="2">
    <source>
        <dbReference type="EMBL" id="OQV19978.1"/>
    </source>
</evidence>
<comment type="caution">
    <text evidence="2">The sequence shown here is derived from an EMBL/GenBank/DDBJ whole genome shotgun (WGS) entry which is preliminary data.</text>
</comment>
<dbReference type="AlphaFoldDB" id="A0A1W0WXQ3"/>
<feature type="transmembrane region" description="Helical" evidence="1">
    <location>
        <begin position="110"/>
        <end position="128"/>
    </location>
</feature>
<dbReference type="Proteomes" id="UP000192578">
    <property type="component" value="Unassembled WGS sequence"/>
</dbReference>